<reference evidence="3" key="1">
    <citation type="submission" date="2015-04" db="EMBL/GenBank/DDBJ databases">
        <title>The genome sequence of the plant pathogenic Rhizarian Plasmodiophora brassicae reveals insights in its biotrophic life cycle and the origin of chitin synthesis.</title>
        <authorList>
            <person name="Schwelm A."/>
            <person name="Fogelqvist J."/>
            <person name="Knaust A."/>
            <person name="Julke S."/>
            <person name="Lilja T."/>
            <person name="Dhandapani V."/>
            <person name="Bonilla-Rosso G."/>
            <person name="Karlsson M."/>
            <person name="Shevchenko A."/>
            <person name="Choi S.R."/>
            <person name="Kim H.G."/>
            <person name="Park J.Y."/>
            <person name="Lim Y.P."/>
            <person name="Ludwig-Muller J."/>
            <person name="Dixelius C."/>
        </authorList>
    </citation>
    <scope>NUCLEOTIDE SEQUENCE</scope>
    <source>
        <tissue evidence="3">Potato root galls</tissue>
    </source>
</reference>
<keyword evidence="2" id="KW-0472">Membrane</keyword>
<sequence length="332" mass="37071">MLSYIFSWVMTITFLFAITVATGAIRQWLTKSNKVAALTIGFGDLFGDDNRQSLPLKSALIDDDSEEEPESVKPHPETVPMLANSSATVSPLTVSSTNNGNIIPKNIAPVESVPTSEHEMNNNGLNIEKLQEKVGEDIIFQSLVLLCTRSHHLPVEALYDLVRAELTNDSIQAFQADILQSLIETSRNSPYPPSLSKHFSTTTSPDVVHDILNESDEFGEFDDEESLESMPNIKDEIKLHEKLNDCPFPQYNPGSSVHEVISMATKWGPEMNEKYNTLVNKSNQLRLSVLKDICFEESVDIQLAITVNSLLEDVQSELRAMPHPPRISRNDY</sequence>
<keyword evidence="2" id="KW-0812">Transmembrane</keyword>
<name>A0A0H5R5A2_9EUKA</name>
<evidence type="ECO:0000256" key="1">
    <source>
        <dbReference type="SAM" id="MobiDB-lite"/>
    </source>
</evidence>
<dbReference type="EMBL" id="HACM01002877">
    <property type="protein sequence ID" value="CRZ03319.1"/>
    <property type="molecule type" value="Transcribed_RNA"/>
</dbReference>
<evidence type="ECO:0000313" key="3">
    <source>
        <dbReference type="EMBL" id="CRZ03319.1"/>
    </source>
</evidence>
<evidence type="ECO:0000256" key="2">
    <source>
        <dbReference type="SAM" id="Phobius"/>
    </source>
</evidence>
<feature type="region of interest" description="Disordered" evidence="1">
    <location>
        <begin position="59"/>
        <end position="78"/>
    </location>
</feature>
<dbReference type="AlphaFoldDB" id="A0A0H5R5A2"/>
<feature type="transmembrane region" description="Helical" evidence="2">
    <location>
        <begin position="6"/>
        <end position="25"/>
    </location>
</feature>
<accession>A0A0H5R5A2</accession>
<proteinExistence type="predicted"/>
<organism evidence="3">
    <name type="scientific">Spongospora subterranea</name>
    <dbReference type="NCBI Taxonomy" id="70186"/>
    <lineage>
        <taxon>Eukaryota</taxon>
        <taxon>Sar</taxon>
        <taxon>Rhizaria</taxon>
        <taxon>Endomyxa</taxon>
        <taxon>Phytomyxea</taxon>
        <taxon>Plasmodiophorida</taxon>
        <taxon>Plasmodiophoridae</taxon>
        <taxon>Spongospora</taxon>
    </lineage>
</organism>
<protein>
    <submittedName>
        <fullName evidence="3">Uncharacterized protein</fullName>
    </submittedName>
</protein>
<keyword evidence="2" id="KW-1133">Transmembrane helix</keyword>